<dbReference type="EMBL" id="JAAAJB010000008">
    <property type="protein sequence ID" value="KAG0270287.1"/>
    <property type="molecule type" value="Genomic_DNA"/>
</dbReference>
<feature type="region of interest" description="Disordered" evidence="2">
    <location>
        <begin position="226"/>
        <end position="262"/>
    </location>
</feature>
<proteinExistence type="inferred from homology"/>
<accession>A0A9P6UD55</accession>
<dbReference type="GO" id="GO:0004497">
    <property type="term" value="F:monooxygenase activity"/>
    <property type="evidence" value="ECO:0007669"/>
    <property type="project" value="TreeGrafter"/>
</dbReference>
<organism evidence="4 5">
    <name type="scientific">Actinomortierella ambigua</name>
    <dbReference type="NCBI Taxonomy" id="1343610"/>
    <lineage>
        <taxon>Eukaryota</taxon>
        <taxon>Fungi</taxon>
        <taxon>Fungi incertae sedis</taxon>
        <taxon>Mucoromycota</taxon>
        <taxon>Mortierellomycotina</taxon>
        <taxon>Mortierellomycetes</taxon>
        <taxon>Mortierellales</taxon>
        <taxon>Mortierellaceae</taxon>
        <taxon>Actinomortierella</taxon>
    </lineage>
</organism>
<dbReference type="InterPro" id="IPR007736">
    <property type="entry name" value="Caleosin-related"/>
</dbReference>
<evidence type="ECO:0000313" key="5">
    <source>
        <dbReference type="Proteomes" id="UP000807716"/>
    </source>
</evidence>
<dbReference type="InterPro" id="IPR057514">
    <property type="entry name" value="NTF2_SigF"/>
</dbReference>
<name>A0A9P6UD55_9FUNG</name>
<sequence length="457" mass="52915">MEVPKRDIHNVIHRLTQGDADEQKRVLETFFTPDVSFEHPFCRVSSFSNRTLPVLGEVSSRWVLWMIYRWYKWLSPTIEYRIHSVAYDATLMWLYVNMSQTFSLWFNPFFKSPMTLVVVLKLQQNPATNRFHIHAQEDHIPPREAVKLFIPKGDQMVDMLHSLVSATMPPAPHTTSIPQVPVTEERKPFEFSTGALPYFPSNKDANGVFTDDDANKTLWNLGMARATGAETPTHPEGTTTSTSPTTTSSSSPTGTTQDNWAAQHRDQTVLQQHCEFFDRDRDGIVWPLDTLVAFRQLGYHWVWCVMSVWLIHGFLSYATHPGWIPDPFFRIHLARIHKNKHGSDSATYDPEGRFVPQHFEDIFAKYSTVPDRQGLYWRDVGAMLRGQRVVADPFGWGASFFEWFATYLLLWPEDGIMRKEDIRRIYDGSIFFELAERRSKGADHHHETHPRKAEKSD</sequence>
<feature type="domain" description="SigF-like NTF2-like" evidence="3">
    <location>
        <begin position="1"/>
        <end position="166"/>
    </location>
</feature>
<reference evidence="4" key="1">
    <citation type="journal article" date="2020" name="Fungal Divers.">
        <title>Resolving the Mortierellaceae phylogeny through synthesis of multi-gene phylogenetics and phylogenomics.</title>
        <authorList>
            <person name="Vandepol N."/>
            <person name="Liber J."/>
            <person name="Desiro A."/>
            <person name="Na H."/>
            <person name="Kennedy M."/>
            <person name="Barry K."/>
            <person name="Grigoriev I.V."/>
            <person name="Miller A.N."/>
            <person name="O'Donnell K."/>
            <person name="Stajich J.E."/>
            <person name="Bonito G."/>
        </authorList>
    </citation>
    <scope>NUCLEOTIDE SEQUENCE</scope>
    <source>
        <strain evidence="4">BC1065</strain>
    </source>
</reference>
<dbReference type="PANTHER" id="PTHR31495:SF0">
    <property type="entry name" value="BINDING PROTEIN CALEOSIN, PUTATIVE (AFU_ORTHOLOGUE AFUA_5G13750)-RELATED"/>
    <property type="match status" value="1"/>
</dbReference>
<comment type="caution">
    <text evidence="4">The sequence shown here is derived from an EMBL/GenBank/DDBJ whole genome shotgun (WGS) entry which is preliminary data.</text>
</comment>
<dbReference type="AlphaFoldDB" id="A0A9P6UD55"/>
<evidence type="ECO:0000256" key="1">
    <source>
        <dbReference type="ARBA" id="ARBA00006765"/>
    </source>
</evidence>
<feature type="compositionally biased region" description="Low complexity" evidence="2">
    <location>
        <begin position="230"/>
        <end position="256"/>
    </location>
</feature>
<evidence type="ECO:0000256" key="2">
    <source>
        <dbReference type="SAM" id="MobiDB-lite"/>
    </source>
</evidence>
<dbReference type="GO" id="GO:0005509">
    <property type="term" value="F:calcium ion binding"/>
    <property type="evidence" value="ECO:0007669"/>
    <property type="project" value="TreeGrafter"/>
</dbReference>
<dbReference type="Proteomes" id="UP000807716">
    <property type="component" value="Unassembled WGS sequence"/>
</dbReference>
<dbReference type="Pfam" id="PF24840">
    <property type="entry name" value="NTF2_SigF"/>
    <property type="match status" value="1"/>
</dbReference>
<protein>
    <recommendedName>
        <fullName evidence="3">SigF-like NTF2-like domain-containing protein</fullName>
    </recommendedName>
</protein>
<comment type="similarity">
    <text evidence="1">Belongs to the caleosin family.</text>
</comment>
<evidence type="ECO:0000313" key="4">
    <source>
        <dbReference type="EMBL" id="KAG0270287.1"/>
    </source>
</evidence>
<evidence type="ECO:0000259" key="3">
    <source>
        <dbReference type="Pfam" id="PF24840"/>
    </source>
</evidence>
<gene>
    <name evidence="4" type="ORF">DFQ27_009079</name>
</gene>
<dbReference type="OrthoDB" id="640742at2759"/>
<dbReference type="Pfam" id="PF05042">
    <property type="entry name" value="Caleosin"/>
    <property type="match status" value="1"/>
</dbReference>
<keyword evidence="5" id="KW-1185">Reference proteome</keyword>
<dbReference type="PANTHER" id="PTHR31495">
    <property type="entry name" value="PEROXYGENASE 3-RELATED"/>
    <property type="match status" value="1"/>
</dbReference>